<organism evidence="4 5">
    <name type="scientific">Staphylococcus nepalensis</name>
    <dbReference type="NCBI Taxonomy" id="214473"/>
    <lineage>
        <taxon>Bacteria</taxon>
        <taxon>Bacillati</taxon>
        <taxon>Bacillota</taxon>
        <taxon>Bacilli</taxon>
        <taxon>Bacillales</taxon>
        <taxon>Staphylococcaceae</taxon>
        <taxon>Staphylococcus</taxon>
    </lineage>
</organism>
<dbReference type="Proteomes" id="UP000240400">
    <property type="component" value="Unassembled WGS sequence"/>
</dbReference>
<keyword evidence="2" id="KW-0456">Lyase</keyword>
<dbReference type="SMART" id="SM00934">
    <property type="entry name" value="OMPdecase"/>
    <property type="match status" value="1"/>
</dbReference>
<dbReference type="OrthoDB" id="43475at2"/>
<dbReference type="AlphaFoldDB" id="A0A2T4S803"/>
<feature type="domain" description="Orotidine 5'-phosphate decarboxylase" evidence="3">
    <location>
        <begin position="2"/>
        <end position="202"/>
    </location>
</feature>
<comment type="function">
    <text evidence="1">Catalyzes the condensation of ribulose 5-phosphate with formaldehyde to form 3-hexulose 6-phosphate.</text>
</comment>
<gene>
    <name evidence="4" type="ORF">BUZ61_11760</name>
</gene>
<reference evidence="4 5" key="1">
    <citation type="journal article" date="2016" name="Front. Microbiol.">
        <title>Comprehensive Phylogenetic Analysis of Bovine Non-aureus Staphylococci Species Based on Whole-Genome Sequencing.</title>
        <authorList>
            <person name="Naushad S."/>
            <person name="Barkema H.W."/>
            <person name="Luby C."/>
            <person name="Condas L.A."/>
            <person name="Nobrega D.B."/>
            <person name="Carson D.A."/>
            <person name="De Buck J."/>
        </authorList>
    </citation>
    <scope>NUCLEOTIDE SEQUENCE [LARGE SCALE GENOMIC DNA]</scope>
    <source>
        <strain evidence="4 5">SNUC 4337</strain>
    </source>
</reference>
<accession>A0A2T4S803</accession>
<dbReference type="GO" id="GO:0004590">
    <property type="term" value="F:orotidine-5'-phosphate decarboxylase activity"/>
    <property type="evidence" value="ECO:0007669"/>
    <property type="project" value="InterPro"/>
</dbReference>
<evidence type="ECO:0000256" key="1">
    <source>
        <dbReference type="ARBA" id="ARBA00002272"/>
    </source>
</evidence>
<dbReference type="InterPro" id="IPR013785">
    <property type="entry name" value="Aldolase_TIM"/>
</dbReference>
<dbReference type="GO" id="GO:0019854">
    <property type="term" value="P:L-ascorbic acid catabolic process"/>
    <property type="evidence" value="ECO:0007669"/>
    <property type="project" value="TreeGrafter"/>
</dbReference>
<name>A0A2T4S803_9STAP</name>
<protein>
    <submittedName>
        <fullName evidence="4">3-hexulose-6-phosphate synthase</fullName>
    </submittedName>
</protein>
<evidence type="ECO:0000256" key="2">
    <source>
        <dbReference type="ARBA" id="ARBA00023239"/>
    </source>
</evidence>
<dbReference type="GO" id="GO:0033982">
    <property type="term" value="F:3-dehydro-L-gulonate-6-phosphate decarboxylase activity"/>
    <property type="evidence" value="ECO:0007669"/>
    <property type="project" value="TreeGrafter"/>
</dbReference>
<dbReference type="Pfam" id="PF00215">
    <property type="entry name" value="OMPdecase"/>
    <property type="match status" value="1"/>
</dbReference>
<dbReference type="Gene3D" id="3.20.20.70">
    <property type="entry name" value="Aldolase class I"/>
    <property type="match status" value="1"/>
</dbReference>
<proteinExistence type="predicted"/>
<dbReference type="SUPFAM" id="SSF51366">
    <property type="entry name" value="Ribulose-phoshate binding barrel"/>
    <property type="match status" value="1"/>
</dbReference>
<evidence type="ECO:0000313" key="5">
    <source>
        <dbReference type="Proteomes" id="UP000240400"/>
    </source>
</evidence>
<evidence type="ECO:0000259" key="3">
    <source>
        <dbReference type="SMART" id="SM00934"/>
    </source>
</evidence>
<sequence length="207" mass="23222">MKLQVAIDRISLDKAVDIAKQLNGIVDIIEIGTSLVKDYGNKSIRDISEVVNRSKVLVDTKTIDEGNYEFNQAFKNGADIVTVMGASSYETLKACYKVANEYGKEMMIDLLNLKDTQITQIENFSKAIYLIHHSKDKKYSLDVVEEINNFKKMHKSVKNIAVAGGLDRKTVLDICNQTPISIVVAGSKIFENNDPLLETKKFMEVLK</sequence>
<dbReference type="InterPro" id="IPR011060">
    <property type="entry name" value="RibuloseP-bd_barrel"/>
</dbReference>
<dbReference type="RefSeq" id="WP_107644499.1">
    <property type="nucleotide sequence ID" value="NZ_PZHR01000088.1"/>
</dbReference>
<dbReference type="PANTHER" id="PTHR35039:SF3">
    <property type="entry name" value="3-KETO-L-GULONATE-6-PHOSPHATE DECARBOXYLASE SGBH-RELATED"/>
    <property type="match status" value="1"/>
</dbReference>
<evidence type="ECO:0000313" key="4">
    <source>
        <dbReference type="EMBL" id="PTK57813.1"/>
    </source>
</evidence>
<dbReference type="EMBL" id="PZHR01000088">
    <property type="protein sequence ID" value="PTK57813.1"/>
    <property type="molecule type" value="Genomic_DNA"/>
</dbReference>
<dbReference type="InterPro" id="IPR001754">
    <property type="entry name" value="OMPdeCOase_dom"/>
</dbReference>
<dbReference type="GO" id="GO:0006207">
    <property type="term" value="P:'de novo' pyrimidine nucleobase biosynthetic process"/>
    <property type="evidence" value="ECO:0007669"/>
    <property type="project" value="InterPro"/>
</dbReference>
<dbReference type="PANTHER" id="PTHR35039">
    <property type="entry name" value="3-KETO-L-GULONATE-6-PHOSPHATE DECARBOXYLASE SGBH-RELATED"/>
    <property type="match status" value="1"/>
</dbReference>
<comment type="caution">
    <text evidence="4">The sequence shown here is derived from an EMBL/GenBank/DDBJ whole genome shotgun (WGS) entry which is preliminary data.</text>
</comment>